<dbReference type="HOGENOM" id="CLU_3174993_0_0_6"/>
<gene>
    <name evidence="1" type="ordered locus">Y11_29041</name>
</gene>
<dbReference type="KEGG" id="yey:Y11_29041"/>
<reference evidence="1 2" key="1">
    <citation type="journal article" date="2011" name="J. Bacteriol.">
        <title>Complete genome sequence of Yersinia enterocolitica subsp. palearctica serogroup O:3.</title>
        <authorList>
            <person name="Batzilla J."/>
            <person name="Hoper D."/>
            <person name="Antonenka U."/>
            <person name="Heesemann J."/>
            <person name="Rakin A."/>
        </authorList>
    </citation>
    <scope>NUCLEOTIDE SEQUENCE [LARGE SCALE GENOMIC DNA]</scope>
    <source>
        <strain evidence="2">DSM 13030 / CIP 106945 / Y11</strain>
    </source>
</reference>
<evidence type="ECO:0000313" key="2">
    <source>
        <dbReference type="Proteomes" id="UP000008084"/>
    </source>
</evidence>
<protein>
    <submittedName>
        <fullName evidence="1">Uncharacterized protein</fullName>
    </submittedName>
</protein>
<organism evidence="1 2">
    <name type="scientific">Yersinia enterocolitica subsp. palearctica serotype O:3 (strain DSM 13030 / CIP 106945 / Y11)</name>
    <dbReference type="NCBI Taxonomy" id="930944"/>
    <lineage>
        <taxon>Bacteria</taxon>
        <taxon>Pseudomonadati</taxon>
        <taxon>Pseudomonadota</taxon>
        <taxon>Gammaproteobacteria</taxon>
        <taxon>Enterobacterales</taxon>
        <taxon>Yersiniaceae</taxon>
        <taxon>Yersinia</taxon>
    </lineage>
</organism>
<accession>A0A0H3NQC0</accession>
<evidence type="ECO:0000313" key="1">
    <source>
        <dbReference type="EMBL" id="CBY25277.1"/>
    </source>
</evidence>
<dbReference type="PATRIC" id="fig|930944.6.peg.2889"/>
<dbReference type="EMBL" id="FR729477">
    <property type="protein sequence ID" value="CBY25277.1"/>
    <property type="molecule type" value="Genomic_DNA"/>
</dbReference>
<proteinExistence type="predicted"/>
<sequence>MVLLWGGVFKHGGQSVFCTDLIRSKSRPKGQDFVSSLKGPNGPFLYS</sequence>
<name>A0A0H3NQC0_YERE1</name>
<dbReference type="AlphaFoldDB" id="A0A0H3NQC0"/>
<dbReference type="Proteomes" id="UP000008084">
    <property type="component" value="Chromosome"/>
</dbReference>